<dbReference type="EMBL" id="JAUSWJ010000001">
    <property type="protein sequence ID" value="MDQ0516997.1"/>
    <property type="molecule type" value="Genomic_DNA"/>
</dbReference>
<dbReference type="Proteomes" id="UP001223743">
    <property type="component" value="Unassembled WGS sequence"/>
</dbReference>
<dbReference type="PROSITE" id="PS50110">
    <property type="entry name" value="RESPONSE_REGULATORY"/>
    <property type="match status" value="2"/>
</dbReference>
<evidence type="ECO:0000313" key="10">
    <source>
        <dbReference type="Proteomes" id="UP001223743"/>
    </source>
</evidence>
<evidence type="ECO:0000256" key="6">
    <source>
        <dbReference type="SAM" id="Phobius"/>
    </source>
</evidence>
<organism evidence="9 10">
    <name type="scientific">Kaistia geumhonensis</name>
    <dbReference type="NCBI Taxonomy" id="410839"/>
    <lineage>
        <taxon>Bacteria</taxon>
        <taxon>Pseudomonadati</taxon>
        <taxon>Pseudomonadota</taxon>
        <taxon>Alphaproteobacteria</taxon>
        <taxon>Hyphomicrobiales</taxon>
        <taxon>Kaistiaceae</taxon>
        <taxon>Kaistia</taxon>
    </lineage>
</organism>
<keyword evidence="6" id="KW-1133">Transmembrane helix</keyword>
<dbReference type="InterPro" id="IPR003594">
    <property type="entry name" value="HATPase_dom"/>
</dbReference>
<reference evidence="9 10" key="1">
    <citation type="submission" date="2023-07" db="EMBL/GenBank/DDBJ databases">
        <title>Genomic Encyclopedia of Type Strains, Phase IV (KMG-IV): sequencing the most valuable type-strain genomes for metagenomic binning, comparative biology and taxonomic classification.</title>
        <authorList>
            <person name="Goeker M."/>
        </authorList>
    </citation>
    <scope>NUCLEOTIDE SEQUENCE [LARGE SCALE GENOMIC DNA]</scope>
    <source>
        <strain evidence="9 10">B1-1</strain>
    </source>
</reference>
<dbReference type="InterPro" id="IPR036097">
    <property type="entry name" value="HisK_dim/P_sf"/>
</dbReference>
<dbReference type="InterPro" id="IPR036890">
    <property type="entry name" value="HATPase_C_sf"/>
</dbReference>
<dbReference type="InterPro" id="IPR001789">
    <property type="entry name" value="Sig_transdc_resp-reg_receiver"/>
</dbReference>
<dbReference type="Pfam" id="PF00512">
    <property type="entry name" value="HisKA"/>
    <property type="match status" value="1"/>
</dbReference>
<name>A0ABU0M7P9_9HYPH</name>
<comment type="catalytic activity">
    <reaction evidence="1">
        <text>ATP + protein L-histidine = ADP + protein N-phospho-L-histidine.</text>
        <dbReference type="EC" id="2.7.13.3"/>
    </reaction>
</comment>
<keyword evidence="3 5" id="KW-0597">Phosphoprotein</keyword>
<evidence type="ECO:0000256" key="5">
    <source>
        <dbReference type="PROSITE-ProRule" id="PRU00169"/>
    </source>
</evidence>
<dbReference type="PANTHER" id="PTHR45339">
    <property type="entry name" value="HYBRID SIGNAL TRANSDUCTION HISTIDINE KINASE J"/>
    <property type="match status" value="1"/>
</dbReference>
<accession>A0ABU0M7P9</accession>
<dbReference type="Gene3D" id="1.10.287.130">
    <property type="match status" value="1"/>
</dbReference>
<dbReference type="SMART" id="SM00448">
    <property type="entry name" value="REC"/>
    <property type="match status" value="2"/>
</dbReference>
<keyword evidence="10" id="KW-1185">Reference proteome</keyword>
<dbReference type="SUPFAM" id="SSF52172">
    <property type="entry name" value="CheY-like"/>
    <property type="match status" value="2"/>
</dbReference>
<dbReference type="Gene3D" id="3.30.565.10">
    <property type="entry name" value="Histidine kinase-like ATPase, C-terminal domain"/>
    <property type="match status" value="1"/>
</dbReference>
<keyword evidence="4" id="KW-0902">Two-component regulatory system</keyword>
<evidence type="ECO:0000256" key="2">
    <source>
        <dbReference type="ARBA" id="ARBA00012438"/>
    </source>
</evidence>
<evidence type="ECO:0000256" key="4">
    <source>
        <dbReference type="ARBA" id="ARBA00023012"/>
    </source>
</evidence>
<dbReference type="SMART" id="SM00387">
    <property type="entry name" value="HATPase_c"/>
    <property type="match status" value="1"/>
</dbReference>
<evidence type="ECO:0000259" key="8">
    <source>
        <dbReference type="PROSITE" id="PS50110"/>
    </source>
</evidence>
<dbReference type="PRINTS" id="PR00344">
    <property type="entry name" value="BCTRLSENSOR"/>
</dbReference>
<feature type="domain" description="Histidine kinase" evidence="7">
    <location>
        <begin position="109"/>
        <end position="326"/>
    </location>
</feature>
<dbReference type="InterPro" id="IPR005467">
    <property type="entry name" value="His_kinase_dom"/>
</dbReference>
<dbReference type="SUPFAM" id="SSF47384">
    <property type="entry name" value="Homodimeric domain of signal transducing histidine kinase"/>
    <property type="match status" value="1"/>
</dbReference>
<dbReference type="RefSeq" id="WP_266278885.1">
    <property type="nucleotide sequence ID" value="NZ_JAPKNF010000001.1"/>
</dbReference>
<dbReference type="SUPFAM" id="SSF55874">
    <property type="entry name" value="ATPase domain of HSP90 chaperone/DNA topoisomerase II/histidine kinase"/>
    <property type="match status" value="1"/>
</dbReference>
<dbReference type="InterPro" id="IPR003661">
    <property type="entry name" value="HisK_dim/P_dom"/>
</dbReference>
<evidence type="ECO:0000256" key="1">
    <source>
        <dbReference type="ARBA" id="ARBA00000085"/>
    </source>
</evidence>
<evidence type="ECO:0000313" key="9">
    <source>
        <dbReference type="EMBL" id="MDQ0516997.1"/>
    </source>
</evidence>
<feature type="domain" description="Response regulatory" evidence="8">
    <location>
        <begin position="488"/>
        <end position="603"/>
    </location>
</feature>
<dbReference type="Gene3D" id="3.40.50.2300">
    <property type="match status" value="2"/>
</dbReference>
<dbReference type="EC" id="2.7.13.3" evidence="2"/>
<feature type="modified residue" description="4-aspartylphosphate" evidence="5">
    <location>
        <position position="395"/>
    </location>
</feature>
<dbReference type="CDD" id="cd00082">
    <property type="entry name" value="HisKA"/>
    <property type="match status" value="1"/>
</dbReference>
<dbReference type="SMART" id="SM00388">
    <property type="entry name" value="HisKA"/>
    <property type="match status" value="1"/>
</dbReference>
<proteinExistence type="predicted"/>
<dbReference type="PROSITE" id="PS50109">
    <property type="entry name" value="HIS_KIN"/>
    <property type="match status" value="1"/>
</dbReference>
<feature type="modified residue" description="4-aspartylphosphate" evidence="5">
    <location>
        <position position="536"/>
    </location>
</feature>
<feature type="transmembrane region" description="Helical" evidence="6">
    <location>
        <begin position="49"/>
        <end position="68"/>
    </location>
</feature>
<keyword evidence="6" id="KW-0812">Transmembrane</keyword>
<sequence>MPPETRETRRDPIAPPRIAAAMLALGAGLPAMAALVSGLADPPSGKLDFALAGLFLAIGSSLGLALRLRHERAKAAALVARIEALQDHSWELSDIESRRTADAVVPIATVSHEMRAPLHGMLALTDLLAATPLTEEQSAYLAALNQSAGALARLVDDLLDASRIATGQFSLSPGPLDVETLAESVAELLAPIAHERGVGIGTRVAAGLPPVVTDSGRLRQVLINLVANAIEATEQGSVLLAVDPVDDGREGGLALSFAVHDSGRGIAEADRERIFSSFERAGAGGSGLGLGLAISQQIVGRMGGAIAAEPRVGGGTVFHFTLPLSPIGPAPRAARPLEGVAVLVAAPAGLEAEALVAALEEAGAEARLAGSLAEAAGLLGAAAAAGQPYRVVLADGRIASDARAALRRLREASGRAIAVAILVDSRERRAAETLKADGFDAYLIRPVRRRSLVAVIGAAIRRPDRFVADPASSEERLPPPRRGTRPATVLVVEDDPVSALLARAVLERLGHEVDEARSQAAARQRMETPPDAALIDLRLADGDALALIRDLAALPGARRPALIATSGSVDPAARQAALAAGADLFLEKPVSAERLCRAFEEALNRRSKTADGRHQTA</sequence>
<dbReference type="Pfam" id="PF02518">
    <property type="entry name" value="HATPase_c"/>
    <property type="match status" value="1"/>
</dbReference>
<dbReference type="Pfam" id="PF00072">
    <property type="entry name" value="Response_reg"/>
    <property type="match status" value="1"/>
</dbReference>
<dbReference type="InterPro" id="IPR011006">
    <property type="entry name" value="CheY-like_superfamily"/>
</dbReference>
<dbReference type="CDD" id="cd17546">
    <property type="entry name" value="REC_hyHK_CKI1_RcsC-like"/>
    <property type="match status" value="1"/>
</dbReference>
<comment type="caution">
    <text evidence="9">The sequence shown here is derived from an EMBL/GenBank/DDBJ whole genome shotgun (WGS) entry which is preliminary data.</text>
</comment>
<evidence type="ECO:0000256" key="3">
    <source>
        <dbReference type="ARBA" id="ARBA00022553"/>
    </source>
</evidence>
<gene>
    <name evidence="9" type="ORF">QO015_002610</name>
</gene>
<evidence type="ECO:0000259" key="7">
    <source>
        <dbReference type="PROSITE" id="PS50109"/>
    </source>
</evidence>
<dbReference type="PANTHER" id="PTHR45339:SF1">
    <property type="entry name" value="HYBRID SIGNAL TRANSDUCTION HISTIDINE KINASE J"/>
    <property type="match status" value="1"/>
</dbReference>
<keyword evidence="6" id="KW-0472">Membrane</keyword>
<feature type="domain" description="Response regulatory" evidence="8">
    <location>
        <begin position="341"/>
        <end position="460"/>
    </location>
</feature>
<protein>
    <recommendedName>
        <fullName evidence="2">histidine kinase</fullName>
        <ecNumber evidence="2">2.7.13.3</ecNumber>
    </recommendedName>
</protein>
<dbReference type="InterPro" id="IPR004358">
    <property type="entry name" value="Sig_transdc_His_kin-like_C"/>
</dbReference>